<dbReference type="SUPFAM" id="SSF52540">
    <property type="entry name" value="P-loop containing nucleoside triphosphate hydrolases"/>
    <property type="match status" value="1"/>
</dbReference>
<dbReference type="AlphaFoldDB" id="A0A4U0FB18"/>
<evidence type="ECO:0000256" key="1">
    <source>
        <dbReference type="SAM" id="Coils"/>
    </source>
</evidence>
<feature type="coiled-coil region" evidence="1">
    <location>
        <begin position="852"/>
        <end position="920"/>
    </location>
</feature>
<organism evidence="5 6">
    <name type="scientific">Cohnella pontilimi</name>
    <dbReference type="NCBI Taxonomy" id="2564100"/>
    <lineage>
        <taxon>Bacteria</taxon>
        <taxon>Bacillati</taxon>
        <taxon>Bacillota</taxon>
        <taxon>Bacilli</taxon>
        <taxon>Bacillales</taxon>
        <taxon>Paenibacillaceae</taxon>
        <taxon>Cohnella</taxon>
    </lineage>
</organism>
<feature type="coiled-coil region" evidence="1">
    <location>
        <begin position="403"/>
        <end position="480"/>
    </location>
</feature>
<proteinExistence type="predicted"/>
<feature type="region of interest" description="Disordered" evidence="2">
    <location>
        <begin position="480"/>
        <end position="508"/>
    </location>
</feature>
<feature type="coiled-coil region" evidence="1">
    <location>
        <begin position="612"/>
        <end position="666"/>
    </location>
</feature>
<gene>
    <name evidence="5" type="ORF">E5161_13180</name>
</gene>
<dbReference type="PANTHER" id="PTHR41259:SF1">
    <property type="entry name" value="DOUBLE-STRAND BREAK REPAIR RAD50 ATPASE, PUTATIVE-RELATED"/>
    <property type="match status" value="1"/>
</dbReference>
<keyword evidence="3" id="KW-0472">Membrane</keyword>
<evidence type="ECO:0000313" key="5">
    <source>
        <dbReference type="EMBL" id="TJY41364.1"/>
    </source>
</evidence>
<name>A0A4U0FB18_9BACL</name>
<dbReference type="EMBL" id="SUPK01000006">
    <property type="protein sequence ID" value="TJY41364.1"/>
    <property type="molecule type" value="Genomic_DNA"/>
</dbReference>
<dbReference type="Gene3D" id="3.40.50.300">
    <property type="entry name" value="P-loop containing nucleotide triphosphate hydrolases"/>
    <property type="match status" value="2"/>
</dbReference>
<feature type="domain" description="YhaN AAA" evidence="4">
    <location>
        <begin position="11"/>
        <end position="218"/>
    </location>
</feature>
<protein>
    <recommendedName>
        <fullName evidence="4">YhaN AAA domain-containing protein</fullName>
    </recommendedName>
</protein>
<accession>A0A4U0FB18</accession>
<keyword evidence="6" id="KW-1185">Reference proteome</keyword>
<keyword evidence="3" id="KW-0812">Transmembrane</keyword>
<keyword evidence="1" id="KW-0175">Coiled coil</keyword>
<dbReference type="Pfam" id="PF13514">
    <property type="entry name" value="AAA_27"/>
    <property type="match status" value="1"/>
</dbReference>
<evidence type="ECO:0000313" key="6">
    <source>
        <dbReference type="Proteomes" id="UP000309673"/>
    </source>
</evidence>
<dbReference type="OrthoDB" id="9764467at2"/>
<feature type="transmembrane region" description="Helical" evidence="3">
    <location>
        <begin position="536"/>
        <end position="556"/>
    </location>
</feature>
<evidence type="ECO:0000256" key="2">
    <source>
        <dbReference type="SAM" id="MobiDB-lite"/>
    </source>
</evidence>
<dbReference type="InterPro" id="IPR027417">
    <property type="entry name" value="P-loop_NTPase"/>
</dbReference>
<dbReference type="PANTHER" id="PTHR41259">
    <property type="entry name" value="DOUBLE-STRAND BREAK REPAIR RAD50 ATPASE, PUTATIVE-RELATED"/>
    <property type="match status" value="1"/>
</dbReference>
<dbReference type="InterPro" id="IPR038734">
    <property type="entry name" value="YhaN_AAA"/>
</dbReference>
<sequence length="1070" mass="120615">MSTTYEGGNLMFIRELHVDGYGALHSLSCSLHAPVTVVYGPNEAGKSTLLRFIRSMLYGIPTRKDLVERGEPVFGGRHGGRMLVSASGGRQWMLERYADGGGLRKTAGGLIVRDENGAELGWSQSEWERHGLGGVSERLFRQLFAVSLDELHELRTLQGEEIGNFLYHAGLAGGAALSEARKKLAGDMDKLYRPRGTTQEMNRILAAIKETEAVLRQSRSGVAMFLEAKEALARTEEKLLDLERTLPPLIEKVAELQGAVNLREWWLKRKLLLEEEEQLVRRLPNPQDQPLSDEAASAWAELQRNRGQARERYSSACLSVQQLRSELDALPWDEALLEHAAELEKLDAMREAVIARQEETESVTADLRLLEDTIQSLLSRLSPEWREDDLAAFASVTTERESLRRMQQAWGEAERRRERLEADAARLQRQREALTAEARNMPQAAQHMPDGTTIFRATSRETLQQAWNVLEDELRRFERAHTGGGAESTTGSADPRKGSSRAARQPARKPSLPLFAATALLALVAIVFAFSSNRMIFTAAAGVAAIFALFTGWAAFRMASFRRSPKLDSTNNMGEVLQERESRVRECLRDLLVNPDIPAASLLQDDVWKRLRRQVQDELSRLERREQELVRSQELQRRIAELDREKESLGAEIRAAIQRLDELQAEWSNWLGARKLPAALTPDSLPDLLNLAEQGQTAIRSRTRALERKSALDELQAGFRQSAAALFEVCPPPASMRTDPALSVTWLFRKVEEQRAVKAEAVRTERLLKQAEAAVIEARQVLDKAEGQVLQVIREAQAEDEQAYEQRLHIDERRRNLTRERREIELRLEAGRSAESAAALYLLLDSHDEAMLTTLLRQAEEARDASERERTELLDRRGRLAQELERLQREAEAEDRRLRLAELESKLEQLAERYAVLAIADRLLKDTKAVFEEERQPEVLRIASHYFAGMSGGAYSRIIAPADSNAILAETADRRLTDSAFLSRGTQEQLYLAMRFALAEAASGEIPLPLLLDDLFVHFDERRLRETVSVLGEIAQSRQVILFTCHRHVAEALQDGLPAAQIMEWAARGA</sequence>
<evidence type="ECO:0000256" key="3">
    <source>
        <dbReference type="SAM" id="Phobius"/>
    </source>
</evidence>
<keyword evidence="3" id="KW-1133">Transmembrane helix</keyword>
<comment type="caution">
    <text evidence="5">The sequence shown here is derived from an EMBL/GenBank/DDBJ whole genome shotgun (WGS) entry which is preliminary data.</text>
</comment>
<dbReference type="Proteomes" id="UP000309673">
    <property type="component" value="Unassembled WGS sequence"/>
</dbReference>
<evidence type="ECO:0000259" key="4">
    <source>
        <dbReference type="Pfam" id="PF13514"/>
    </source>
</evidence>
<reference evidence="5 6" key="1">
    <citation type="submission" date="2019-04" db="EMBL/GenBank/DDBJ databases">
        <title>Cohnella sp. nov., isolated from soil.</title>
        <authorList>
            <person name="Kim W."/>
        </authorList>
    </citation>
    <scope>NUCLEOTIDE SEQUENCE [LARGE SCALE GENOMIC DNA]</scope>
    <source>
        <strain evidence="5 6">CAU 1483</strain>
    </source>
</reference>
<feature type="coiled-coil region" evidence="1">
    <location>
        <begin position="754"/>
        <end position="802"/>
    </location>
</feature>
<feature type="transmembrane region" description="Helical" evidence="3">
    <location>
        <begin position="511"/>
        <end position="530"/>
    </location>
</feature>